<evidence type="ECO:0000256" key="2">
    <source>
        <dbReference type="SAM" id="SignalP"/>
    </source>
</evidence>
<dbReference type="InterPro" id="IPR001322">
    <property type="entry name" value="Lamin_tail_dom"/>
</dbReference>
<evidence type="ECO:0000313" key="5">
    <source>
        <dbReference type="Proteomes" id="UP000199474"/>
    </source>
</evidence>
<dbReference type="Pfam" id="PF18942">
    <property type="entry name" value="DUF5689"/>
    <property type="match status" value="1"/>
</dbReference>
<evidence type="ECO:0000256" key="1">
    <source>
        <dbReference type="SAM" id="MobiDB-lite"/>
    </source>
</evidence>
<dbReference type="Pfam" id="PF04231">
    <property type="entry name" value="Endonuclease_1"/>
    <property type="match status" value="1"/>
</dbReference>
<reference evidence="5" key="1">
    <citation type="submission" date="2016-10" db="EMBL/GenBank/DDBJ databases">
        <authorList>
            <person name="Varghese N."/>
            <person name="Submissions S."/>
        </authorList>
    </citation>
    <scope>NUCLEOTIDE SEQUENCE [LARGE SCALE GENOMIC DNA]</scope>
    <source>
        <strain evidence="5">DSM 22530</strain>
    </source>
</reference>
<evidence type="ECO:0000313" key="4">
    <source>
        <dbReference type="EMBL" id="SFD86155.1"/>
    </source>
</evidence>
<dbReference type="Pfam" id="PF19886">
    <property type="entry name" value="DUF6359"/>
    <property type="match status" value="1"/>
</dbReference>
<feature type="signal peptide" evidence="2">
    <location>
        <begin position="1"/>
        <end position="33"/>
    </location>
</feature>
<feature type="domain" description="LTD" evidence="3">
    <location>
        <begin position="139"/>
        <end position="258"/>
    </location>
</feature>
<dbReference type="Pfam" id="PF19580">
    <property type="entry name" value="Exo_endo_phos_3"/>
    <property type="match status" value="1"/>
</dbReference>
<gene>
    <name evidence="4" type="ORF">SAMN05216238_1053</name>
</gene>
<dbReference type="InterPro" id="IPR036691">
    <property type="entry name" value="Endo/exonu/phosph_ase_sf"/>
</dbReference>
<protein>
    <recommendedName>
        <fullName evidence="3">LTD domain-containing protein</fullName>
    </recommendedName>
</protein>
<feature type="region of interest" description="Disordered" evidence="1">
    <location>
        <begin position="274"/>
        <end position="317"/>
    </location>
</feature>
<accession>A0A1I1VTH9</accession>
<dbReference type="PANTHER" id="PTHR42834:SF1">
    <property type="entry name" value="ENDONUCLEASE_EXONUCLEASE_PHOSPHATASE FAMILY PROTEIN (AFU_ORTHOLOGUE AFUA_3G09210)"/>
    <property type="match status" value="1"/>
</dbReference>
<dbReference type="SUPFAM" id="SSF56219">
    <property type="entry name" value="DNase I-like"/>
    <property type="match status" value="1"/>
</dbReference>
<name>A0A1I1VTH9_9BACI</name>
<dbReference type="Gene3D" id="2.60.40.10">
    <property type="entry name" value="Immunoglobulins"/>
    <property type="match status" value="1"/>
</dbReference>
<feature type="compositionally biased region" description="Acidic residues" evidence="1">
    <location>
        <begin position="281"/>
        <end position="291"/>
    </location>
</feature>
<dbReference type="EMBL" id="FOMR01000005">
    <property type="protein sequence ID" value="SFD86155.1"/>
    <property type="molecule type" value="Genomic_DNA"/>
</dbReference>
<dbReference type="PROSITE" id="PS51841">
    <property type="entry name" value="LTD"/>
    <property type="match status" value="1"/>
</dbReference>
<keyword evidence="2" id="KW-0732">Signal</keyword>
<dbReference type="InterPro" id="IPR043744">
    <property type="entry name" value="DUF5689"/>
</dbReference>
<dbReference type="Pfam" id="PF13290">
    <property type="entry name" value="CHB_HEX_C_1"/>
    <property type="match status" value="1"/>
</dbReference>
<dbReference type="InterPro" id="IPR044925">
    <property type="entry name" value="His-Me_finger_sf"/>
</dbReference>
<dbReference type="Gene3D" id="3.60.10.10">
    <property type="entry name" value="Endonuclease/exonuclease/phosphatase"/>
    <property type="match status" value="1"/>
</dbReference>
<keyword evidence="5" id="KW-1185">Reference proteome</keyword>
<dbReference type="InterPro" id="IPR045939">
    <property type="entry name" value="YhcR_N"/>
</dbReference>
<sequence>MKLKKYQRSSSIFLTIIMVVSLLTPASGGIAKAADGTISVADAIENNSGEASVEGYIVGTFQNGPKVVTDPAAYSGTNLALADDPNETDPANVLPVQLPSGDVRDNLNLAEHPELAGEKVILTGNLDAYFGQPGLKDTFDYQMAAEAPAAESLIMSEYVEGSGYNKALEFYNGTGEAIDLTEYSVELYSNGNSEANATLDLSGTLEEGQAYVVYNGQAADALIEKGDLENNSVTNFNGDDAIVLKESDTVIDSFGQVGVQDAWGENVTLIRKPSVTSGDTTTDDAFDPADEWTDHPQNTFENLGAHDLGDSPPPEDEPDVLTIAEARAQGTGDVTVEGTVTAELNNTIHIQDDTAALAIYPKSALDVQRGDRITVSGSLSEYNGLLQLQNPTLTEAPVQGEGTDPIELTGAELNEENESKLARVDNVTLETANDGGNWINYTATDGTAEFLVRDENAALGLTEGATYDSITGIVQEFNGDYQILPRDTADIVADDSVVQPVTATPEAGTIPSGTAVELSTTTEGAAIYCTTNGDDPLENGTLYQEPITVNDDVTIRAAATHDDRDPSPVQTFDYSVYDAEEGVQIHDIQGDGHASPMVGQHVENVEGIVTYIYDLNGGNYLHIQTPDDQTDDNPATSEGLVVYTGNEKADVSIGDLVSVNGTADEYHIDGYSDASETDLPVTQINARGDQGGAVDVLEKDAGLPEPVEITQENLPDEIASDEGFDEFDREQYAIDFWESLEGMRVQTGDLKAVAPQEHGDLITTLDEMSTDTINGGLLHTEDDKNPGRIQFKLHDNYEARDFKVATGDTFDGPMTGVVNYGYQNYKIYADLADMENAHSAGPAEPETTTIKKRDDELTVASYNLENFSNNASSGETPDAKAEKLARAFAHDMESPDIVGVTEVQDNNGQDAGPDDADASESYERLIDEIEEAGGVSYDYANINPEYNEDGGAPDANIRVGFLYNPDRVSLADDMPKGDATTAIGYENGKLTHNPGRIDPTNEAFDDSRKPLAAQFEFNGEEVVVVANHWNSKSGDTPLFGSTQPPELGSEDQRMAIANVVNGFVDDILADNSEANVVLLGDFNDFQFSNPMEMLEGDVLTNLIDDVPEAERYTYTYQGNSQVLDHILVSSNLADASEVDVLHINADFTDMHGRASDHDPVLAAIDLAADEPEPNVPEKSFTLKDFTTNDLVVTSPSVAISLAASSEIAGDLTLTGDYAKLTGEGLAATSIEINPENEGAIVDFAGYEIEEVEVNGENLSEIRGAEGIQEIDYKNGADPETITFTDSNGESLGTPTFPIVNSAPVLEQPIDDVTMAAGSETVIELTDHFSDPDGDALSFTSTHGTIDGSTFTFSPDEGTHDVTVTADDGEATVSAEFTVTAEAQEGDPYYDDAYGKEGDALKDSLHEIISDHDQLSYDEVWSALRETDEDPDNPENVRLFYSGESRSKDKNGGMVGDWNREHVWAKSHGDFGTRTGPGTDIHHLRPTDVQVNSSRGNLDFDNGGEADVTNCDECKRDGDSWEPPNDVKGDVARMLFYMAVRYEGNNYVDLELNEQTGNGSAPYHGKLSVLLDWHEQDPVDTYEMNRNDAIHDEQGNRNPFIDHPQWAEAIWDRGT</sequence>
<dbReference type="Pfam" id="PF17963">
    <property type="entry name" value="Big_9"/>
    <property type="match status" value="1"/>
</dbReference>
<dbReference type="Pfam" id="PF00932">
    <property type="entry name" value="LTD"/>
    <property type="match status" value="1"/>
</dbReference>
<proteinExistence type="predicted"/>
<dbReference type="InterPro" id="IPR059177">
    <property type="entry name" value="GH29D-like_dom"/>
</dbReference>
<dbReference type="CDD" id="cd04486">
    <property type="entry name" value="YhcR_OBF_like"/>
    <property type="match status" value="1"/>
</dbReference>
<dbReference type="InterPro" id="IPR005135">
    <property type="entry name" value="Endo/exonuclease/phosphatase"/>
</dbReference>
<dbReference type="Proteomes" id="UP000199474">
    <property type="component" value="Unassembled WGS sequence"/>
</dbReference>
<dbReference type="SUPFAM" id="SSF54060">
    <property type="entry name" value="His-Me finger endonucleases"/>
    <property type="match status" value="1"/>
</dbReference>
<dbReference type="PANTHER" id="PTHR42834">
    <property type="entry name" value="ENDONUCLEASE/EXONUCLEASE/PHOSPHATASE FAMILY PROTEIN (AFU_ORTHOLOGUE AFUA_3G09210)"/>
    <property type="match status" value="1"/>
</dbReference>
<dbReference type="GO" id="GO:0004518">
    <property type="term" value="F:nuclease activity"/>
    <property type="evidence" value="ECO:0007669"/>
    <property type="project" value="InterPro"/>
</dbReference>
<feature type="chain" id="PRO_5011664055" description="LTD domain-containing protein" evidence="2">
    <location>
        <begin position="34"/>
        <end position="1614"/>
    </location>
</feature>
<organism evidence="4 5">
    <name type="scientific">Lentibacillus persicus</name>
    <dbReference type="NCBI Taxonomy" id="640948"/>
    <lineage>
        <taxon>Bacteria</taxon>
        <taxon>Bacillati</taxon>
        <taxon>Bacillota</taxon>
        <taxon>Bacilli</taxon>
        <taxon>Bacillales</taxon>
        <taxon>Bacillaceae</taxon>
        <taxon>Lentibacillus</taxon>
    </lineage>
</organism>
<dbReference type="STRING" id="640948.SAMN05216238_1053"/>
<dbReference type="InterPro" id="IPR013783">
    <property type="entry name" value="Ig-like_fold"/>
</dbReference>
<dbReference type="InterPro" id="IPR007346">
    <property type="entry name" value="Endonuclease-I"/>
</dbReference>
<dbReference type="RefSeq" id="WP_177183377.1">
    <property type="nucleotide sequence ID" value="NZ_FOMR01000005.1"/>
</dbReference>
<evidence type="ECO:0000259" key="3">
    <source>
        <dbReference type="PROSITE" id="PS51841"/>
    </source>
</evidence>